<evidence type="ECO:0000313" key="11">
    <source>
        <dbReference type="EMBL" id="SCV12394.1"/>
    </source>
</evidence>
<comment type="similarity">
    <text evidence="9">Belongs to the Tom5 family.</text>
</comment>
<evidence type="ECO:0000313" key="12">
    <source>
        <dbReference type="Proteomes" id="UP000006853"/>
    </source>
</evidence>
<dbReference type="GO" id="GO:0006626">
    <property type="term" value="P:protein targeting to mitochondrion"/>
    <property type="evidence" value="ECO:0007669"/>
    <property type="project" value="UniProtKB-ARBA"/>
</dbReference>
<gene>
    <name evidence="11" type="primary">TOM5</name>
    <name evidence="11" type="ordered locus">PP7435_Chr4-1609</name>
</gene>
<reference evidence="11 12" key="1">
    <citation type="journal article" date="2011" name="J. Biotechnol.">
        <title>High-quality genome sequence of Pichia pastoris CBS7435.</title>
        <authorList>
            <person name="Kuberl A."/>
            <person name="Schneider J."/>
            <person name="Thallinger G.G."/>
            <person name="Anderl I."/>
            <person name="Wibberg D."/>
            <person name="Hajek T."/>
            <person name="Jaenicke S."/>
            <person name="Brinkrolf K."/>
            <person name="Goesmann A."/>
            <person name="Szczepanowski R."/>
            <person name="Puhler A."/>
            <person name="Schwab H."/>
            <person name="Glieder A."/>
            <person name="Pichler H."/>
        </authorList>
    </citation>
    <scope>NUCLEOTIDE SEQUENCE [LARGE SCALE GENOMIC DNA]</scope>
    <source>
        <strain evidence="12">ATCC 76273 / CBS 7435 / CECT 11047 / NRRL Y-11430 / Wegner 21-1</strain>
    </source>
</reference>
<keyword evidence="2" id="KW-0813">Transport</keyword>
<dbReference type="Proteomes" id="UP000006853">
    <property type="component" value="Chromosome 4"/>
</dbReference>
<keyword evidence="6 10" id="KW-1133">Transmembrane helix</keyword>
<evidence type="ECO:0000256" key="1">
    <source>
        <dbReference type="ARBA" id="ARBA00004572"/>
    </source>
</evidence>
<evidence type="ECO:0000256" key="9">
    <source>
        <dbReference type="ARBA" id="ARBA00025716"/>
    </source>
</evidence>
<evidence type="ECO:0000256" key="10">
    <source>
        <dbReference type="SAM" id="Phobius"/>
    </source>
</evidence>
<keyword evidence="5" id="KW-0653">Protein transport</keyword>
<evidence type="ECO:0000256" key="8">
    <source>
        <dbReference type="ARBA" id="ARBA00023136"/>
    </source>
</evidence>
<dbReference type="InterPro" id="IPR019603">
    <property type="entry name" value="Tom5"/>
</dbReference>
<organism evidence="11 12">
    <name type="scientific">Komagataella phaffii (strain ATCC 76273 / CBS 7435 / CECT 11047 / NRRL Y-11430 / Wegner 21-1)</name>
    <name type="common">Yeast</name>
    <name type="synonym">Pichia pastoris</name>
    <dbReference type="NCBI Taxonomy" id="981350"/>
    <lineage>
        <taxon>Eukaryota</taxon>
        <taxon>Fungi</taxon>
        <taxon>Dikarya</taxon>
        <taxon>Ascomycota</taxon>
        <taxon>Saccharomycotina</taxon>
        <taxon>Pichiomycetes</taxon>
        <taxon>Pichiales</taxon>
        <taxon>Pichiaceae</taxon>
        <taxon>Komagataella</taxon>
    </lineage>
</organism>
<evidence type="ECO:0000256" key="5">
    <source>
        <dbReference type="ARBA" id="ARBA00022927"/>
    </source>
</evidence>
<reference evidence="11 12" key="2">
    <citation type="journal article" date="2016" name="FEMS Yeast Res.">
        <title>Curation of the genome annotation of Pichia pastoris (Komagataella phaffii) CBS7435 from gene level to protein function.</title>
        <authorList>
            <person name="Valli M."/>
            <person name="Tatto N.E."/>
            <person name="Peymann A."/>
            <person name="Gruber C."/>
            <person name="Landes N."/>
            <person name="Ekker H."/>
            <person name="Thallinger G.G."/>
            <person name="Mattanovich D."/>
            <person name="Gasser B."/>
            <person name="Graf A.B."/>
        </authorList>
    </citation>
    <scope>GENOME REANNOTATION</scope>
    <source>
        <strain evidence="11 12">ATCC 76273 / CBS 7435 / CECT 11047 / NRRL Y-11430 / Wegner 21-1</strain>
    </source>
</reference>
<protein>
    <submittedName>
        <fullName evidence="11">TOM (Translocase of outer membrane) complex component</fullName>
    </submittedName>
</protein>
<sequence>MNFPNQQPSEEEKKIHQQYSERTIQTAVLIGAALWLIPTAIHFIKRATK</sequence>
<evidence type="ECO:0000256" key="6">
    <source>
        <dbReference type="ARBA" id="ARBA00022989"/>
    </source>
</evidence>
<evidence type="ECO:0000256" key="3">
    <source>
        <dbReference type="ARBA" id="ARBA00022692"/>
    </source>
</evidence>
<accession>A0A1G4KQV4</accession>
<proteinExistence type="inferred from homology"/>
<evidence type="ECO:0000256" key="2">
    <source>
        <dbReference type="ARBA" id="ARBA00022448"/>
    </source>
</evidence>
<dbReference type="GO" id="GO:0015031">
    <property type="term" value="P:protein transport"/>
    <property type="evidence" value="ECO:0007669"/>
    <property type="project" value="UniProtKB-KW"/>
</dbReference>
<keyword evidence="7" id="KW-0496">Mitochondrion</keyword>
<evidence type="ECO:0000256" key="7">
    <source>
        <dbReference type="ARBA" id="ARBA00023128"/>
    </source>
</evidence>
<dbReference type="GO" id="GO:0005741">
    <property type="term" value="C:mitochondrial outer membrane"/>
    <property type="evidence" value="ECO:0007669"/>
    <property type="project" value="UniProtKB-SubCell"/>
</dbReference>
<evidence type="ECO:0000256" key="4">
    <source>
        <dbReference type="ARBA" id="ARBA00022787"/>
    </source>
</evidence>
<keyword evidence="8 10" id="KW-0472">Membrane</keyword>
<dbReference type="AlphaFoldDB" id="A0A1G4KQV4"/>
<keyword evidence="4" id="KW-1000">Mitochondrion outer membrane</keyword>
<feature type="transmembrane region" description="Helical" evidence="10">
    <location>
        <begin position="24"/>
        <end position="44"/>
    </location>
</feature>
<keyword evidence="12" id="KW-1185">Reference proteome</keyword>
<keyword evidence="3 10" id="KW-0812">Transmembrane</keyword>
<comment type="subcellular location">
    <subcellularLocation>
        <location evidence="1">Mitochondrion outer membrane</location>
        <topology evidence="1">Single-pass membrane protein</topology>
    </subcellularLocation>
</comment>
<name>A0A1G4KQV4_KOMPC</name>
<dbReference type="EMBL" id="FR839631">
    <property type="protein sequence ID" value="SCV12394.1"/>
    <property type="molecule type" value="Genomic_DNA"/>
</dbReference>
<dbReference type="Pfam" id="PF10642">
    <property type="entry name" value="Tom5"/>
    <property type="match status" value="1"/>
</dbReference>